<organism evidence="2 3">
    <name type="scientific">Blastopirellula marina DSM 3645</name>
    <dbReference type="NCBI Taxonomy" id="314230"/>
    <lineage>
        <taxon>Bacteria</taxon>
        <taxon>Pseudomonadati</taxon>
        <taxon>Planctomycetota</taxon>
        <taxon>Planctomycetia</taxon>
        <taxon>Pirellulales</taxon>
        <taxon>Pirellulaceae</taxon>
        <taxon>Blastopirellula</taxon>
    </lineage>
</organism>
<name>A3ZVX6_9BACT</name>
<dbReference type="Proteomes" id="UP000004358">
    <property type="component" value="Unassembled WGS sequence"/>
</dbReference>
<feature type="chain" id="PRO_5002665349" description="Cytochrome c domain-containing protein" evidence="1">
    <location>
        <begin position="20"/>
        <end position="133"/>
    </location>
</feature>
<reference evidence="2 3" key="1">
    <citation type="submission" date="2006-02" db="EMBL/GenBank/DDBJ databases">
        <authorList>
            <person name="Amann R."/>
            <person name="Ferriera S."/>
            <person name="Johnson J."/>
            <person name="Kravitz S."/>
            <person name="Halpern A."/>
            <person name="Remington K."/>
            <person name="Beeson K."/>
            <person name="Tran B."/>
            <person name="Rogers Y.-H."/>
            <person name="Friedman R."/>
            <person name="Venter J.C."/>
        </authorList>
    </citation>
    <scope>NUCLEOTIDE SEQUENCE [LARGE SCALE GENOMIC DNA]</scope>
    <source>
        <strain evidence="2 3">DSM 3645</strain>
    </source>
</reference>
<dbReference type="OrthoDB" id="286143at2"/>
<dbReference type="STRING" id="314230.DSM3645_03313"/>
<sequence>MKKVLFCLILGAVAAIVTADEAFAIKPFMDVFVEQYNVKEPKTDAEKSLAAAVAEVKCNLCHEGKSKKDRNAYGVALDKLLDKAEIVALLKEDKDKGKEVILAAIVKVEGEKSPSGETYGELIKAGKLPVAAE</sequence>
<protein>
    <recommendedName>
        <fullName evidence="4">Cytochrome c domain-containing protein</fullName>
    </recommendedName>
</protein>
<dbReference type="EMBL" id="AANZ01000014">
    <property type="protein sequence ID" value="EAQ79472.1"/>
    <property type="molecule type" value="Genomic_DNA"/>
</dbReference>
<evidence type="ECO:0000256" key="1">
    <source>
        <dbReference type="SAM" id="SignalP"/>
    </source>
</evidence>
<comment type="caution">
    <text evidence="2">The sequence shown here is derived from an EMBL/GenBank/DDBJ whole genome shotgun (WGS) entry which is preliminary data.</text>
</comment>
<dbReference type="HOGENOM" id="CLU_158646_0_0_0"/>
<evidence type="ECO:0000313" key="2">
    <source>
        <dbReference type="EMBL" id="EAQ79472.1"/>
    </source>
</evidence>
<gene>
    <name evidence="2" type="ORF">DSM3645_03313</name>
</gene>
<evidence type="ECO:0000313" key="3">
    <source>
        <dbReference type="Proteomes" id="UP000004358"/>
    </source>
</evidence>
<dbReference type="AlphaFoldDB" id="A3ZVX6"/>
<feature type="signal peptide" evidence="1">
    <location>
        <begin position="1"/>
        <end position="19"/>
    </location>
</feature>
<accession>A3ZVX6</accession>
<evidence type="ECO:0008006" key="4">
    <source>
        <dbReference type="Google" id="ProtNLM"/>
    </source>
</evidence>
<proteinExistence type="predicted"/>
<dbReference type="RefSeq" id="WP_002654257.1">
    <property type="nucleotide sequence ID" value="NZ_CH672377.1"/>
</dbReference>
<keyword evidence="1" id="KW-0732">Signal</keyword>